<accession>A0A936YM60</accession>
<name>A0A936YM60_9HYPH</name>
<feature type="transmembrane region" description="Helical" evidence="6">
    <location>
        <begin position="189"/>
        <end position="212"/>
    </location>
</feature>
<feature type="transmembrane region" description="Helical" evidence="6">
    <location>
        <begin position="278"/>
        <end position="296"/>
    </location>
</feature>
<dbReference type="InterPro" id="IPR050638">
    <property type="entry name" value="AA-Vitamin_Transporters"/>
</dbReference>
<keyword evidence="3 6" id="KW-0812">Transmembrane</keyword>
<comment type="subcellular location">
    <subcellularLocation>
        <location evidence="1">Membrane</location>
        <topology evidence="1">Multi-pass membrane protein</topology>
    </subcellularLocation>
</comment>
<feature type="domain" description="EamA" evidence="7">
    <location>
        <begin position="158"/>
        <end position="296"/>
    </location>
</feature>
<protein>
    <submittedName>
        <fullName evidence="8">DMT family transporter</fullName>
    </submittedName>
</protein>
<feature type="transmembrane region" description="Helical" evidence="6">
    <location>
        <begin position="37"/>
        <end position="59"/>
    </location>
</feature>
<keyword evidence="9" id="KW-1185">Reference proteome</keyword>
<feature type="domain" description="EamA" evidence="7">
    <location>
        <begin position="5"/>
        <end position="136"/>
    </location>
</feature>
<dbReference type="AlphaFoldDB" id="A0A936YM60"/>
<comment type="similarity">
    <text evidence="2">Belongs to the EamA transporter family.</text>
</comment>
<evidence type="ECO:0000259" key="7">
    <source>
        <dbReference type="Pfam" id="PF00892"/>
    </source>
</evidence>
<dbReference type="Pfam" id="PF00892">
    <property type="entry name" value="EamA"/>
    <property type="match status" value="2"/>
</dbReference>
<feature type="transmembrane region" description="Helical" evidence="6">
    <location>
        <begin position="224"/>
        <end position="247"/>
    </location>
</feature>
<dbReference type="SUPFAM" id="SSF103481">
    <property type="entry name" value="Multidrug resistance efflux transporter EmrE"/>
    <property type="match status" value="2"/>
</dbReference>
<dbReference type="PANTHER" id="PTHR32322">
    <property type="entry name" value="INNER MEMBRANE TRANSPORTER"/>
    <property type="match status" value="1"/>
</dbReference>
<keyword evidence="4 6" id="KW-1133">Transmembrane helix</keyword>
<evidence type="ECO:0000313" key="8">
    <source>
        <dbReference type="EMBL" id="MBL0370736.1"/>
    </source>
</evidence>
<evidence type="ECO:0000256" key="1">
    <source>
        <dbReference type="ARBA" id="ARBA00004141"/>
    </source>
</evidence>
<feature type="transmembrane region" description="Helical" evidence="6">
    <location>
        <begin position="159"/>
        <end position="177"/>
    </location>
</feature>
<evidence type="ECO:0000256" key="5">
    <source>
        <dbReference type="ARBA" id="ARBA00023136"/>
    </source>
</evidence>
<dbReference type="InterPro" id="IPR037185">
    <property type="entry name" value="EmrE-like"/>
</dbReference>
<gene>
    <name evidence="8" type="ORF">JJB09_01720</name>
</gene>
<feature type="transmembrane region" description="Helical" evidence="6">
    <location>
        <begin position="6"/>
        <end position="25"/>
    </location>
</feature>
<dbReference type="EMBL" id="JAEQNC010000001">
    <property type="protein sequence ID" value="MBL0370736.1"/>
    <property type="molecule type" value="Genomic_DNA"/>
</dbReference>
<dbReference type="Proteomes" id="UP000633219">
    <property type="component" value="Unassembled WGS sequence"/>
</dbReference>
<feature type="transmembrane region" description="Helical" evidence="6">
    <location>
        <begin position="95"/>
        <end position="113"/>
    </location>
</feature>
<sequence length="297" mass="30324">MFLSEIFALSAAACIALSGMLINELNGRVDVIRLARWQMIAAFAMTATASLVVGGWRTIGLEQLGFLALSSLFGIIIASTTYFSAIYAAGPRTTALLFSLTSPFALLLGYLALGETISARQGLGVALVISGILLAVGLPGKGPHRKTEAIAHHGIPWKGVALGVITALGQALGSLFARPAMASGAEPFSAMAVRAGVAAIFFIALMAVPLPALRVASRFSGRSLALAIGSAFFGTGLGMSLLMAALAEGNVGIVSTLSSMTPVVILPMVWARTGKAPPLLAWIGAALAVAGTAFISI</sequence>
<organism evidence="8 9">
    <name type="scientific">Rhizobium setariae</name>
    <dbReference type="NCBI Taxonomy" id="2801340"/>
    <lineage>
        <taxon>Bacteria</taxon>
        <taxon>Pseudomonadati</taxon>
        <taxon>Pseudomonadota</taxon>
        <taxon>Alphaproteobacteria</taxon>
        <taxon>Hyphomicrobiales</taxon>
        <taxon>Rhizobiaceae</taxon>
        <taxon>Rhizobium/Agrobacterium group</taxon>
        <taxon>Rhizobium</taxon>
    </lineage>
</organism>
<proteinExistence type="inferred from homology"/>
<dbReference type="GO" id="GO:0016020">
    <property type="term" value="C:membrane"/>
    <property type="evidence" value="ECO:0007669"/>
    <property type="project" value="UniProtKB-SubCell"/>
</dbReference>
<feature type="transmembrane region" description="Helical" evidence="6">
    <location>
        <begin position="65"/>
        <end position="88"/>
    </location>
</feature>
<keyword evidence="5 6" id="KW-0472">Membrane</keyword>
<feature type="transmembrane region" description="Helical" evidence="6">
    <location>
        <begin position="119"/>
        <end position="138"/>
    </location>
</feature>
<feature type="transmembrane region" description="Helical" evidence="6">
    <location>
        <begin position="253"/>
        <end position="271"/>
    </location>
</feature>
<evidence type="ECO:0000256" key="6">
    <source>
        <dbReference type="SAM" id="Phobius"/>
    </source>
</evidence>
<comment type="caution">
    <text evidence="8">The sequence shown here is derived from an EMBL/GenBank/DDBJ whole genome shotgun (WGS) entry which is preliminary data.</text>
</comment>
<evidence type="ECO:0000256" key="2">
    <source>
        <dbReference type="ARBA" id="ARBA00007362"/>
    </source>
</evidence>
<dbReference type="RefSeq" id="WP_201652149.1">
    <property type="nucleotide sequence ID" value="NZ_JAEQNC010000001.1"/>
</dbReference>
<evidence type="ECO:0000313" key="9">
    <source>
        <dbReference type="Proteomes" id="UP000633219"/>
    </source>
</evidence>
<evidence type="ECO:0000256" key="4">
    <source>
        <dbReference type="ARBA" id="ARBA00022989"/>
    </source>
</evidence>
<dbReference type="InterPro" id="IPR000620">
    <property type="entry name" value="EamA_dom"/>
</dbReference>
<evidence type="ECO:0000256" key="3">
    <source>
        <dbReference type="ARBA" id="ARBA00022692"/>
    </source>
</evidence>
<reference evidence="8" key="1">
    <citation type="submission" date="2021-01" db="EMBL/GenBank/DDBJ databases">
        <title>Rhizobium sp. strain KVB221 16S ribosomal RNA gene Genome sequencing and assembly.</title>
        <authorList>
            <person name="Kang M."/>
        </authorList>
    </citation>
    <scope>NUCLEOTIDE SEQUENCE</scope>
    <source>
        <strain evidence="8">KVB221</strain>
    </source>
</reference>
<dbReference type="PANTHER" id="PTHR32322:SF2">
    <property type="entry name" value="EAMA DOMAIN-CONTAINING PROTEIN"/>
    <property type="match status" value="1"/>
</dbReference>